<protein>
    <submittedName>
        <fullName evidence="1">Uncharacterized protein</fullName>
    </submittedName>
</protein>
<gene>
    <name evidence="1" type="ORF">TBRA_LOCUS2848</name>
</gene>
<dbReference type="EMBL" id="CADCXV010000567">
    <property type="protein sequence ID" value="CAB0030863.1"/>
    <property type="molecule type" value="Genomic_DNA"/>
</dbReference>
<accession>A0A6H5I7F3</accession>
<evidence type="ECO:0000313" key="2">
    <source>
        <dbReference type="Proteomes" id="UP000479190"/>
    </source>
</evidence>
<reference evidence="1 2" key="1">
    <citation type="submission" date="2020-02" db="EMBL/GenBank/DDBJ databases">
        <authorList>
            <person name="Ferguson B K."/>
        </authorList>
    </citation>
    <scope>NUCLEOTIDE SEQUENCE [LARGE SCALE GENOMIC DNA]</scope>
</reference>
<keyword evidence="2" id="KW-1185">Reference proteome</keyword>
<dbReference type="OrthoDB" id="7548289at2759"/>
<dbReference type="Proteomes" id="UP000479190">
    <property type="component" value="Unassembled WGS sequence"/>
</dbReference>
<evidence type="ECO:0000313" key="1">
    <source>
        <dbReference type="EMBL" id="CAB0030863.1"/>
    </source>
</evidence>
<name>A0A6H5I7F3_9HYME</name>
<sequence>MIYSKKYNYGFSKQLQMSYTIYRYGNTRLNKYILNILIIIRRKKKKKKKWLLVKIIEFHRYKIILTELTNEAIIIAPGQEKQPLPWHKIQNIDELCFPRIFGGHPYDKLNILTYSERVLSEVRRTDRRSCTPTSDNIYLTEKKNIQLKTKTIPTNRNQLLSKIKTNKINSITQRNTNNNKFKKYNTGQKLYHQPEVSRRPQKMKLLLFRKVTMTSGRYIQKNSRPDKSCIIQPEVSRRPQKMKLLLFRKVTMTMTRRYIQKILDRTKVVSPAGSVTKTAKDEITFISKSHDD</sequence>
<organism evidence="1 2">
    <name type="scientific">Trichogramma brassicae</name>
    <dbReference type="NCBI Taxonomy" id="86971"/>
    <lineage>
        <taxon>Eukaryota</taxon>
        <taxon>Metazoa</taxon>
        <taxon>Ecdysozoa</taxon>
        <taxon>Arthropoda</taxon>
        <taxon>Hexapoda</taxon>
        <taxon>Insecta</taxon>
        <taxon>Pterygota</taxon>
        <taxon>Neoptera</taxon>
        <taxon>Endopterygota</taxon>
        <taxon>Hymenoptera</taxon>
        <taxon>Apocrita</taxon>
        <taxon>Proctotrupomorpha</taxon>
        <taxon>Chalcidoidea</taxon>
        <taxon>Trichogrammatidae</taxon>
        <taxon>Trichogramma</taxon>
    </lineage>
</organism>
<dbReference type="AlphaFoldDB" id="A0A6H5I7F3"/>
<proteinExistence type="predicted"/>
<feature type="non-terminal residue" evidence="1">
    <location>
        <position position="292"/>
    </location>
</feature>